<dbReference type="InterPro" id="IPR001296">
    <property type="entry name" value="Glyco_trans_1"/>
</dbReference>
<dbReference type="GO" id="GO:0016757">
    <property type="term" value="F:glycosyltransferase activity"/>
    <property type="evidence" value="ECO:0007669"/>
    <property type="project" value="InterPro"/>
</dbReference>
<feature type="domain" description="Glycosyl transferase family 1" evidence="1">
    <location>
        <begin position="184"/>
        <end position="351"/>
    </location>
</feature>
<dbReference type="CDD" id="cd03801">
    <property type="entry name" value="GT4_PimA-like"/>
    <property type="match status" value="1"/>
</dbReference>
<keyword evidence="3" id="KW-1185">Reference proteome</keyword>
<dbReference type="SUPFAM" id="SSF53756">
    <property type="entry name" value="UDP-Glycosyltransferase/glycogen phosphorylase"/>
    <property type="match status" value="1"/>
</dbReference>
<accession>A0A3P3R7Q9</accession>
<gene>
    <name evidence="2" type="ORF">EIK79_12565</name>
</gene>
<organism evidence="2 3">
    <name type="scientific">Halocatena pleomorpha</name>
    <dbReference type="NCBI Taxonomy" id="1785090"/>
    <lineage>
        <taxon>Archaea</taxon>
        <taxon>Methanobacteriati</taxon>
        <taxon>Methanobacteriota</taxon>
        <taxon>Stenosarchaea group</taxon>
        <taxon>Halobacteria</taxon>
        <taxon>Halobacteriales</taxon>
        <taxon>Natronomonadaceae</taxon>
        <taxon>Halocatena</taxon>
    </lineage>
</organism>
<proteinExistence type="predicted"/>
<comment type="caution">
    <text evidence="2">The sequence shown here is derived from an EMBL/GenBank/DDBJ whole genome shotgun (WGS) entry which is preliminary data.</text>
</comment>
<dbReference type="Pfam" id="PF00534">
    <property type="entry name" value="Glycos_transf_1"/>
    <property type="match status" value="1"/>
</dbReference>
<protein>
    <submittedName>
        <fullName evidence="2">Glycosyltransferase family 1 protein</fullName>
    </submittedName>
</protein>
<evidence type="ECO:0000259" key="1">
    <source>
        <dbReference type="Pfam" id="PF00534"/>
    </source>
</evidence>
<evidence type="ECO:0000313" key="2">
    <source>
        <dbReference type="EMBL" id="RRJ29467.1"/>
    </source>
</evidence>
<dbReference type="Proteomes" id="UP000282322">
    <property type="component" value="Unassembled WGS sequence"/>
</dbReference>
<name>A0A3P3R7Q9_9EURY</name>
<dbReference type="Gene3D" id="3.40.50.2000">
    <property type="entry name" value="Glycogen Phosphorylase B"/>
    <property type="match status" value="2"/>
</dbReference>
<dbReference type="PANTHER" id="PTHR12526:SF634">
    <property type="entry name" value="BLL3361 PROTEIN"/>
    <property type="match status" value="1"/>
</dbReference>
<dbReference type="PANTHER" id="PTHR12526">
    <property type="entry name" value="GLYCOSYLTRANSFERASE"/>
    <property type="match status" value="1"/>
</dbReference>
<reference evidence="2 3" key="1">
    <citation type="submission" date="2018-11" db="EMBL/GenBank/DDBJ databases">
        <title>Taxonoimc description of Halomarina strain SPP-AMP-1.</title>
        <authorList>
            <person name="Pal Y."/>
            <person name="Srinivasana K."/>
            <person name="Verma A."/>
            <person name="Kumar P."/>
        </authorList>
    </citation>
    <scope>NUCLEOTIDE SEQUENCE [LARGE SCALE GENOMIC DNA]</scope>
    <source>
        <strain evidence="2 3">SPP-AMP-1</strain>
    </source>
</reference>
<evidence type="ECO:0000313" key="3">
    <source>
        <dbReference type="Proteomes" id="UP000282322"/>
    </source>
</evidence>
<sequence>MGPVLNVMGPLSPNNIPATVERISSYFSGQTVVNAIFSSYNESVASEFRENGIEPVFVGDAMGAGQAKFLLKLLVSRRSYDLIHVFGGIVHTPVPQLLSSMTGDPVVTRFNGYNNPSDKFFLVSAKLFENELLKRSDAMVFNSYYQMFDILREHGRTPGQKHHVIAPGIDKSAFAPAFKDEVDSLRESLGIPSDAFVIGTCQTPRPVKQPRKALDIVSKLNPLEGRDVHLVFVGDSDHLPKYKRYGDDIGVTENVHWVGRQPNSELSLWYSMFDVTFLTSSAESFGMCISESYLCETPCVAFMVGGMADQIQHGETGWLVRPDDTDRMTDRIADLLTNDHQRRTFGENGREYVLDRFTLSEVADQYRSLTNSLLTP</sequence>
<dbReference type="AlphaFoldDB" id="A0A3P3R7Q9"/>
<dbReference type="EMBL" id="RRCH01000028">
    <property type="protein sequence ID" value="RRJ29467.1"/>
    <property type="molecule type" value="Genomic_DNA"/>
</dbReference>